<dbReference type="OrthoDB" id="4190643at2759"/>
<comment type="caution">
    <text evidence="2">The sequence shown here is derived from an EMBL/GenBank/DDBJ whole genome shotgun (WGS) entry which is preliminary data.</text>
</comment>
<proteinExistence type="predicted"/>
<evidence type="ECO:0000313" key="3">
    <source>
        <dbReference type="Proteomes" id="UP000242791"/>
    </source>
</evidence>
<evidence type="ECO:0000256" key="1">
    <source>
        <dbReference type="SAM" id="MobiDB-lite"/>
    </source>
</evidence>
<sequence length="341" mass="36652">MKPLRSPSVEFVDLTGDSNEEAGNLSNTSCEAPAAYDGNQDAKAPSINKTTANATILRPFVSPLHEMESVSQEPEVGSPSSTELASPVQEHVIWEKPIRGRLEHVNTGGCVNSLRLVILPLEDGHDSLWRASDKSPAIAALGVGTNSIPDCPIQPGESCSNCNTPTPPGTISPSSLPLSTDPAVGSTRVSVGRVVLPQGDYSSPSGCRATRLSLRVARRALEVRASEVDRFGGCEFPLQRNQDGSRFVGDIDVPEDCDYDSAEDCRLVACWLGLAKSMMKEREDTLCRGDSVPPVGNTDGIDLGVEEQVFGEPKPQNTGSAGKKRRTQRTLRSRKRLQWSD</sequence>
<name>A0A1J9PXM9_9EURO</name>
<dbReference type="Proteomes" id="UP000242791">
    <property type="component" value="Unassembled WGS sequence"/>
</dbReference>
<dbReference type="VEuPathDB" id="FungiDB:ACJ73_07996"/>
<dbReference type="AlphaFoldDB" id="A0A1J9PXM9"/>
<feature type="region of interest" description="Disordered" evidence="1">
    <location>
        <begin position="164"/>
        <end position="183"/>
    </location>
</feature>
<organism evidence="2 3">
    <name type="scientific">Blastomyces percursus</name>
    <dbReference type="NCBI Taxonomy" id="1658174"/>
    <lineage>
        <taxon>Eukaryota</taxon>
        <taxon>Fungi</taxon>
        <taxon>Dikarya</taxon>
        <taxon>Ascomycota</taxon>
        <taxon>Pezizomycotina</taxon>
        <taxon>Eurotiomycetes</taxon>
        <taxon>Eurotiomycetidae</taxon>
        <taxon>Onygenales</taxon>
        <taxon>Ajellomycetaceae</taxon>
        <taxon>Blastomyces</taxon>
    </lineage>
</organism>
<feature type="region of interest" description="Disordered" evidence="1">
    <location>
        <begin position="290"/>
        <end position="341"/>
    </location>
</feature>
<feature type="compositionally biased region" description="Low complexity" evidence="1">
    <location>
        <begin position="171"/>
        <end position="183"/>
    </location>
</feature>
<gene>
    <name evidence="2" type="ORF">ACJ73_07996</name>
</gene>
<feature type="region of interest" description="Disordered" evidence="1">
    <location>
        <begin position="1"/>
        <end position="48"/>
    </location>
</feature>
<accession>A0A1J9PXM9</accession>
<keyword evidence="3" id="KW-1185">Reference proteome</keyword>
<reference evidence="2 3" key="1">
    <citation type="submission" date="2015-08" db="EMBL/GenBank/DDBJ databases">
        <title>Emmonsia species relationships and genome sequence.</title>
        <authorList>
            <person name="Cuomo C.A."/>
            <person name="Schwartz I.S."/>
            <person name="Kenyon C."/>
            <person name="De Hoog G.S."/>
            <person name="Govender N.P."/>
            <person name="Botha A."/>
            <person name="Moreno L."/>
            <person name="De Vries M."/>
            <person name="Munoz J.F."/>
            <person name="Stielow J.B."/>
        </authorList>
    </citation>
    <scope>NUCLEOTIDE SEQUENCE [LARGE SCALE GENOMIC DNA]</scope>
    <source>
        <strain evidence="2 3">EI222</strain>
    </source>
</reference>
<evidence type="ECO:0000313" key="2">
    <source>
        <dbReference type="EMBL" id="OJD20666.1"/>
    </source>
</evidence>
<dbReference type="EMBL" id="LGTZ01001761">
    <property type="protein sequence ID" value="OJD20666.1"/>
    <property type="molecule type" value="Genomic_DNA"/>
</dbReference>
<protein>
    <submittedName>
        <fullName evidence="2">Uncharacterized protein</fullName>
    </submittedName>
</protein>
<feature type="compositionally biased region" description="Basic residues" evidence="1">
    <location>
        <begin position="322"/>
        <end position="341"/>
    </location>
</feature>